<dbReference type="SUPFAM" id="SSF51556">
    <property type="entry name" value="Metallo-dependent hydrolases"/>
    <property type="match status" value="1"/>
</dbReference>
<dbReference type="PROSITE" id="PS01090">
    <property type="entry name" value="TATD_2"/>
    <property type="match status" value="1"/>
</dbReference>
<feature type="binding site" evidence="3">
    <location>
        <position position="179"/>
    </location>
    <ligand>
        <name>a divalent metal cation</name>
        <dbReference type="ChEBI" id="CHEBI:60240"/>
        <label>2</label>
    </ligand>
</feature>
<comment type="caution">
    <text evidence="4">The sequence shown here is derived from an EMBL/GenBank/DDBJ whole genome shotgun (WGS) entry which is preliminary data.</text>
</comment>
<dbReference type="FunFam" id="3.20.20.140:FF:000005">
    <property type="entry name" value="TatD family hydrolase"/>
    <property type="match status" value="1"/>
</dbReference>
<dbReference type="GO" id="GO:0016788">
    <property type="term" value="F:hydrolase activity, acting on ester bonds"/>
    <property type="evidence" value="ECO:0007669"/>
    <property type="project" value="InterPro"/>
</dbReference>
<dbReference type="Pfam" id="PF01026">
    <property type="entry name" value="TatD_DNase"/>
    <property type="match status" value="1"/>
</dbReference>
<reference evidence="5" key="1">
    <citation type="submission" date="2017-09" db="EMBL/GenBank/DDBJ databases">
        <title>Depth-based differentiation of microbial function through sediment-hosted aquifers and enrichment of novel symbionts in the deep terrestrial subsurface.</title>
        <authorList>
            <person name="Probst A.J."/>
            <person name="Ladd B."/>
            <person name="Jarett J.K."/>
            <person name="Geller-Mcgrath D.E."/>
            <person name="Sieber C.M.K."/>
            <person name="Emerson J.B."/>
            <person name="Anantharaman K."/>
            <person name="Thomas B.C."/>
            <person name="Malmstrom R."/>
            <person name="Stieglmeier M."/>
            <person name="Klingl A."/>
            <person name="Woyke T."/>
            <person name="Ryan C.M."/>
            <person name="Banfield J.F."/>
        </authorList>
    </citation>
    <scope>NUCLEOTIDE SEQUENCE [LARGE SCALE GENOMIC DNA]</scope>
</reference>
<evidence type="ECO:0000256" key="1">
    <source>
        <dbReference type="ARBA" id="ARBA00022723"/>
    </source>
</evidence>
<dbReference type="PANTHER" id="PTHR46124:SF2">
    <property type="entry name" value="D-AMINOACYL-TRNA DEACYLASE"/>
    <property type="match status" value="1"/>
</dbReference>
<dbReference type="InterPro" id="IPR015991">
    <property type="entry name" value="TatD/YcfH-like"/>
</dbReference>
<dbReference type="InterPro" id="IPR032466">
    <property type="entry name" value="Metal_Hydrolase"/>
</dbReference>
<dbReference type="Proteomes" id="UP000228614">
    <property type="component" value="Unassembled WGS sequence"/>
</dbReference>
<dbReference type="GO" id="GO:0046872">
    <property type="term" value="F:metal ion binding"/>
    <property type="evidence" value="ECO:0007669"/>
    <property type="project" value="UniProtKB-KW"/>
</dbReference>
<dbReference type="PANTHER" id="PTHR46124">
    <property type="entry name" value="D-AMINOACYL-TRNA DEACYLASE"/>
    <property type="match status" value="1"/>
</dbReference>
<protein>
    <submittedName>
        <fullName evidence="4">Hydrolase TatD</fullName>
    </submittedName>
</protein>
<name>A0A2H0V7M3_9BACT</name>
<sequence>MDLIDIHAHLNFQAYRDDYDTVIRRALDENMQIIIPGTDIETSKKAVFISGKYEKNVYAAVGLHPVHLQDSEFTEEGRLVKMKSQRFDEEEYVRLAELDEVVAIGEIGLDYYYLPEDETKIKQNKQLQQLTLLQQLELAYNLDKPVILHCREAHDDLIMLLKNFYKNKKKRLAGRGVIHSFFGDTDTAWKYFALDFLISFTGDITFPPKKEQLAKYEKRDELLRKMPLDKFMVETDSPFLTPIPNRGKRNEPTNVKYVADRIAQKKKTSFTKIEKATADNAKRLFDI</sequence>
<dbReference type="NCBIfam" id="TIGR00010">
    <property type="entry name" value="YchF/TatD family DNA exonuclease"/>
    <property type="match status" value="1"/>
</dbReference>
<evidence type="ECO:0000313" key="5">
    <source>
        <dbReference type="Proteomes" id="UP000228614"/>
    </source>
</evidence>
<evidence type="ECO:0000256" key="3">
    <source>
        <dbReference type="PIRSR" id="PIRSR005902-1"/>
    </source>
</evidence>
<dbReference type="InterPro" id="IPR001130">
    <property type="entry name" value="TatD-like"/>
</dbReference>
<feature type="binding site" evidence="3">
    <location>
        <position position="149"/>
    </location>
    <ligand>
        <name>a divalent metal cation</name>
        <dbReference type="ChEBI" id="CHEBI:60240"/>
        <label>2</label>
    </ligand>
</feature>
<accession>A0A2H0V7M3</accession>
<dbReference type="EMBL" id="PFAN01000034">
    <property type="protein sequence ID" value="PIR95095.1"/>
    <property type="molecule type" value="Genomic_DNA"/>
</dbReference>
<dbReference type="PIRSF" id="PIRSF005902">
    <property type="entry name" value="DNase_TatD"/>
    <property type="match status" value="1"/>
</dbReference>
<dbReference type="GO" id="GO:0004536">
    <property type="term" value="F:DNA nuclease activity"/>
    <property type="evidence" value="ECO:0007669"/>
    <property type="project" value="InterPro"/>
</dbReference>
<dbReference type="InterPro" id="IPR018228">
    <property type="entry name" value="DNase_TatD-rel_CS"/>
</dbReference>
<dbReference type="CDD" id="cd01310">
    <property type="entry name" value="TatD_DNAse"/>
    <property type="match status" value="1"/>
</dbReference>
<feature type="binding site" evidence="3">
    <location>
        <position position="236"/>
    </location>
    <ligand>
        <name>a divalent metal cation</name>
        <dbReference type="ChEBI" id="CHEBI:60240"/>
        <label>1</label>
    </ligand>
</feature>
<proteinExistence type="predicted"/>
<evidence type="ECO:0000256" key="2">
    <source>
        <dbReference type="ARBA" id="ARBA00022801"/>
    </source>
</evidence>
<keyword evidence="2 4" id="KW-0378">Hydrolase</keyword>
<dbReference type="Gene3D" id="3.20.20.140">
    <property type="entry name" value="Metal-dependent hydrolases"/>
    <property type="match status" value="1"/>
</dbReference>
<feature type="binding site" evidence="3">
    <location>
        <position position="7"/>
    </location>
    <ligand>
        <name>a divalent metal cation</name>
        <dbReference type="ChEBI" id="CHEBI:60240"/>
        <label>1</label>
    </ligand>
</feature>
<feature type="binding site" evidence="3">
    <location>
        <position position="9"/>
    </location>
    <ligand>
        <name>a divalent metal cation</name>
        <dbReference type="ChEBI" id="CHEBI:60240"/>
        <label>1</label>
    </ligand>
</feature>
<dbReference type="AlphaFoldDB" id="A0A2H0V7M3"/>
<evidence type="ECO:0000313" key="4">
    <source>
        <dbReference type="EMBL" id="PIR95095.1"/>
    </source>
</evidence>
<gene>
    <name evidence="4" type="ORF">COT95_00575</name>
</gene>
<organism evidence="4 5">
    <name type="scientific">Candidatus Falkowbacteria bacterium CG10_big_fil_rev_8_21_14_0_10_37_6</name>
    <dbReference type="NCBI Taxonomy" id="1974563"/>
    <lineage>
        <taxon>Bacteria</taxon>
        <taxon>Candidatus Falkowiibacteriota</taxon>
    </lineage>
</organism>
<feature type="binding site" evidence="3">
    <location>
        <position position="106"/>
    </location>
    <ligand>
        <name>a divalent metal cation</name>
        <dbReference type="ChEBI" id="CHEBI:60240"/>
        <label>1</label>
    </ligand>
</feature>
<keyword evidence="1 3" id="KW-0479">Metal-binding</keyword>